<comment type="caution">
    <text evidence="4">The sequence shown here is derived from an EMBL/GenBank/DDBJ whole genome shotgun (WGS) entry which is preliminary data.</text>
</comment>
<proteinExistence type="predicted"/>
<dbReference type="EMBL" id="MU007036">
    <property type="protein sequence ID" value="KAF2430884.1"/>
    <property type="molecule type" value="Genomic_DNA"/>
</dbReference>
<evidence type="ECO:0000313" key="4">
    <source>
        <dbReference type="EMBL" id="KAF2430884.1"/>
    </source>
</evidence>
<dbReference type="Gene3D" id="1.25.40.20">
    <property type="entry name" value="Ankyrin repeat-containing domain"/>
    <property type="match status" value="1"/>
</dbReference>
<gene>
    <name evidence="4" type="ORF">EJ08DRAFT_660555</name>
</gene>
<dbReference type="PANTHER" id="PTHR24171:SF10">
    <property type="entry name" value="ANKYRIN REPEAT DOMAIN-CONTAINING PROTEIN 29-LIKE"/>
    <property type="match status" value="1"/>
</dbReference>
<evidence type="ECO:0000256" key="1">
    <source>
        <dbReference type="ARBA" id="ARBA00022737"/>
    </source>
</evidence>
<reference evidence="4" key="1">
    <citation type="journal article" date="2020" name="Stud. Mycol.">
        <title>101 Dothideomycetes genomes: a test case for predicting lifestyles and emergence of pathogens.</title>
        <authorList>
            <person name="Haridas S."/>
            <person name="Albert R."/>
            <person name="Binder M."/>
            <person name="Bloem J."/>
            <person name="Labutti K."/>
            <person name="Salamov A."/>
            <person name="Andreopoulos B."/>
            <person name="Baker S."/>
            <person name="Barry K."/>
            <person name="Bills G."/>
            <person name="Bluhm B."/>
            <person name="Cannon C."/>
            <person name="Castanera R."/>
            <person name="Culley D."/>
            <person name="Daum C."/>
            <person name="Ezra D."/>
            <person name="Gonzalez J."/>
            <person name="Henrissat B."/>
            <person name="Kuo A."/>
            <person name="Liang C."/>
            <person name="Lipzen A."/>
            <person name="Lutzoni F."/>
            <person name="Magnuson J."/>
            <person name="Mondo S."/>
            <person name="Nolan M."/>
            <person name="Ohm R."/>
            <person name="Pangilinan J."/>
            <person name="Park H.-J."/>
            <person name="Ramirez L."/>
            <person name="Alfaro M."/>
            <person name="Sun H."/>
            <person name="Tritt A."/>
            <person name="Yoshinaga Y."/>
            <person name="Zwiers L.-H."/>
            <person name="Turgeon B."/>
            <person name="Goodwin S."/>
            <person name="Spatafora J."/>
            <person name="Crous P."/>
            <person name="Grigoriev I."/>
        </authorList>
    </citation>
    <scope>NUCLEOTIDE SEQUENCE</scope>
    <source>
        <strain evidence="4">CBS 130266</strain>
    </source>
</reference>
<dbReference type="SUPFAM" id="SSF48403">
    <property type="entry name" value="Ankyrin repeat"/>
    <property type="match status" value="1"/>
</dbReference>
<sequence length="506" mass="55829">MFQIFANLPLELQRACIESMITTFGICQAVRLRLVCRLFDTEVLAALSTTRALEVDLDNVRTSNGSRQLATTYIIDRVLSRNKHTSNLCGRLRVILTTLGFDFQRATYNYRAALTILASATVFRAEVKDALLLLSDEQPGILRSDTLQRDILGAAALLNKSDFTEEILCHCTANPAPAIERHHVYPHLNGGALHESMIVLASMGGNVDLVGHILRRNLEQNWVQTALYTSIQREHADVVRLLLTPTYTPLFGLSMRACELAAKAGNLEILRMLCDALPTSIGHPRILTSLVESGNERLVRWSILVEAGGHVNERPFDNDPRTPLVEAASFGHSNIVRLLVQMGANPRNYEDSADPLSWAASHGHTGTLKALIAEGFKPNSSRISRSPLVTAARAGQAVTLRTLLELHLDLRFEHAEAAALALEYASGYGFETVVRLLINHGVPIDGMNEDQSPLMNALIGGQPHIVKLLREYGAKEVDIAMGRQRSGYEVEHFPYRHGAFKSVVVK</sequence>
<protein>
    <submittedName>
        <fullName evidence="4">Ankyrin</fullName>
    </submittedName>
</protein>
<dbReference type="AlphaFoldDB" id="A0A9P4NRN9"/>
<dbReference type="Pfam" id="PF12796">
    <property type="entry name" value="Ank_2"/>
    <property type="match status" value="2"/>
</dbReference>
<evidence type="ECO:0000313" key="5">
    <source>
        <dbReference type="Proteomes" id="UP000800235"/>
    </source>
</evidence>
<evidence type="ECO:0000256" key="3">
    <source>
        <dbReference type="PROSITE-ProRule" id="PRU00023"/>
    </source>
</evidence>
<dbReference type="PANTHER" id="PTHR24171">
    <property type="entry name" value="ANKYRIN REPEAT DOMAIN-CONTAINING PROTEIN 39-RELATED"/>
    <property type="match status" value="1"/>
</dbReference>
<dbReference type="SMART" id="SM00248">
    <property type="entry name" value="ANK"/>
    <property type="match status" value="7"/>
</dbReference>
<evidence type="ECO:0000256" key="2">
    <source>
        <dbReference type="ARBA" id="ARBA00023043"/>
    </source>
</evidence>
<organism evidence="4 5">
    <name type="scientific">Tothia fuscella</name>
    <dbReference type="NCBI Taxonomy" id="1048955"/>
    <lineage>
        <taxon>Eukaryota</taxon>
        <taxon>Fungi</taxon>
        <taxon>Dikarya</taxon>
        <taxon>Ascomycota</taxon>
        <taxon>Pezizomycotina</taxon>
        <taxon>Dothideomycetes</taxon>
        <taxon>Pleosporomycetidae</taxon>
        <taxon>Venturiales</taxon>
        <taxon>Cylindrosympodiaceae</taxon>
        <taxon>Tothia</taxon>
    </lineage>
</organism>
<dbReference type="InterPro" id="IPR036770">
    <property type="entry name" value="Ankyrin_rpt-contain_sf"/>
</dbReference>
<feature type="repeat" description="ANK" evidence="3">
    <location>
        <begin position="319"/>
        <end position="351"/>
    </location>
</feature>
<dbReference type="OrthoDB" id="4772757at2759"/>
<dbReference type="InterPro" id="IPR002110">
    <property type="entry name" value="Ankyrin_rpt"/>
</dbReference>
<keyword evidence="5" id="KW-1185">Reference proteome</keyword>
<accession>A0A9P4NRN9</accession>
<dbReference type="Proteomes" id="UP000800235">
    <property type="component" value="Unassembled WGS sequence"/>
</dbReference>
<name>A0A9P4NRN9_9PEZI</name>
<dbReference type="PROSITE" id="PS50297">
    <property type="entry name" value="ANK_REP_REGION"/>
    <property type="match status" value="1"/>
</dbReference>
<keyword evidence="1" id="KW-0677">Repeat</keyword>
<keyword evidence="2 3" id="KW-0040">ANK repeat</keyword>
<dbReference type="PROSITE" id="PS50088">
    <property type="entry name" value="ANK_REPEAT"/>
    <property type="match status" value="1"/>
</dbReference>